<reference evidence="3" key="1">
    <citation type="submission" date="2013-09" db="EMBL/GenBank/DDBJ databases">
        <title>Corchorus olitorius genome sequencing.</title>
        <authorList>
            <person name="Alam M."/>
            <person name="Haque M.S."/>
            <person name="Islam M.S."/>
            <person name="Emdad E.M."/>
            <person name="Islam M.M."/>
            <person name="Ahmed B."/>
            <person name="Halim A."/>
            <person name="Hossen Q.M.M."/>
            <person name="Hossain M.Z."/>
            <person name="Ahmed R."/>
            <person name="Khan M.M."/>
            <person name="Islam R."/>
            <person name="Rashid M.M."/>
            <person name="Khan S.A."/>
            <person name="Rahman M.S."/>
            <person name="Alam M."/>
            <person name="Yahiya A.S."/>
            <person name="Khan M.S."/>
            <person name="Azam M.S."/>
            <person name="Haque T."/>
            <person name="Lashkar M.Z.H."/>
            <person name="Akhand A.I."/>
            <person name="Morshed G."/>
            <person name="Roy S."/>
            <person name="Uddin K.S."/>
            <person name="Rabeya T."/>
            <person name="Hossain A.S."/>
            <person name="Chowdhury A."/>
            <person name="Snigdha A.R."/>
            <person name="Mortoza M.S."/>
            <person name="Matin S.A."/>
            <person name="Hoque S.M.E."/>
            <person name="Islam M.K."/>
            <person name="Roy D.K."/>
            <person name="Haider R."/>
            <person name="Moosa M.M."/>
            <person name="Elias S.M."/>
            <person name="Hasan A.M."/>
            <person name="Jahan S."/>
            <person name="Shafiuddin M."/>
            <person name="Mahmood N."/>
            <person name="Shommy N.S."/>
        </authorList>
    </citation>
    <scope>NUCLEOTIDE SEQUENCE [LARGE SCALE GENOMIC DNA]</scope>
    <source>
        <strain evidence="3">cv. O-4</strain>
    </source>
</reference>
<organism evidence="2 3">
    <name type="scientific">Corchorus olitorius</name>
    <dbReference type="NCBI Taxonomy" id="93759"/>
    <lineage>
        <taxon>Eukaryota</taxon>
        <taxon>Viridiplantae</taxon>
        <taxon>Streptophyta</taxon>
        <taxon>Embryophyta</taxon>
        <taxon>Tracheophyta</taxon>
        <taxon>Spermatophyta</taxon>
        <taxon>Magnoliopsida</taxon>
        <taxon>eudicotyledons</taxon>
        <taxon>Gunneridae</taxon>
        <taxon>Pentapetalae</taxon>
        <taxon>rosids</taxon>
        <taxon>malvids</taxon>
        <taxon>Malvales</taxon>
        <taxon>Malvaceae</taxon>
        <taxon>Grewioideae</taxon>
        <taxon>Apeibeae</taxon>
        <taxon>Corchorus</taxon>
    </lineage>
</organism>
<feature type="region of interest" description="Disordered" evidence="1">
    <location>
        <begin position="69"/>
        <end position="94"/>
    </location>
</feature>
<evidence type="ECO:0000256" key="1">
    <source>
        <dbReference type="SAM" id="MobiDB-lite"/>
    </source>
</evidence>
<proteinExistence type="predicted"/>
<dbReference type="EMBL" id="AWUE01013875">
    <property type="protein sequence ID" value="OMP05758.1"/>
    <property type="molecule type" value="Genomic_DNA"/>
</dbReference>
<dbReference type="Proteomes" id="UP000187203">
    <property type="component" value="Unassembled WGS sequence"/>
</dbReference>
<dbReference type="AlphaFoldDB" id="A0A1R3KFF6"/>
<gene>
    <name evidence="2" type="ORF">COLO4_08577</name>
</gene>
<accession>A0A1R3KFF6</accession>
<keyword evidence="3" id="KW-1185">Reference proteome</keyword>
<sequence>MEVTNQQILSNFFFQSAYRVCIICNLYKQISAVNAEANRLQHLIQRQDTVDSIMSDEVVEEMEEQLCRERGGPEMESLGGELSALAKEERWSGA</sequence>
<evidence type="ECO:0000313" key="2">
    <source>
        <dbReference type="EMBL" id="OMP05758.1"/>
    </source>
</evidence>
<evidence type="ECO:0000313" key="3">
    <source>
        <dbReference type="Proteomes" id="UP000187203"/>
    </source>
</evidence>
<name>A0A1R3KFF6_9ROSI</name>
<protein>
    <submittedName>
        <fullName evidence="2">BCL-2-associated athanogene 5</fullName>
    </submittedName>
</protein>
<comment type="caution">
    <text evidence="2">The sequence shown here is derived from an EMBL/GenBank/DDBJ whole genome shotgun (WGS) entry which is preliminary data.</text>
</comment>